<dbReference type="Gene3D" id="3.10.100.10">
    <property type="entry name" value="Mannose-Binding Protein A, subunit A"/>
    <property type="match status" value="2"/>
</dbReference>
<organism evidence="1 2">
    <name type="scientific">Acrobeloides nanus</name>
    <dbReference type="NCBI Taxonomy" id="290746"/>
    <lineage>
        <taxon>Eukaryota</taxon>
        <taxon>Metazoa</taxon>
        <taxon>Ecdysozoa</taxon>
        <taxon>Nematoda</taxon>
        <taxon>Chromadorea</taxon>
        <taxon>Rhabditida</taxon>
        <taxon>Tylenchina</taxon>
        <taxon>Cephalobomorpha</taxon>
        <taxon>Cephaloboidea</taxon>
        <taxon>Cephalobidae</taxon>
        <taxon>Acrobeloides</taxon>
    </lineage>
</organism>
<dbReference type="Proteomes" id="UP000887540">
    <property type="component" value="Unplaced"/>
</dbReference>
<protein>
    <submittedName>
        <fullName evidence="2">C-type lectin domain-containing protein</fullName>
    </submittedName>
</protein>
<keyword evidence="1" id="KW-1185">Reference proteome</keyword>
<name>A0A914E5K9_9BILA</name>
<evidence type="ECO:0000313" key="2">
    <source>
        <dbReference type="WBParaSite" id="ACRNAN_scaffold563.g8258.t1"/>
    </source>
</evidence>
<proteinExistence type="predicted"/>
<evidence type="ECO:0000313" key="1">
    <source>
        <dbReference type="Proteomes" id="UP000887540"/>
    </source>
</evidence>
<dbReference type="CDD" id="cd00037">
    <property type="entry name" value="CLECT"/>
    <property type="match status" value="2"/>
</dbReference>
<dbReference type="InterPro" id="IPR016187">
    <property type="entry name" value="CTDL_fold"/>
</dbReference>
<dbReference type="InterPro" id="IPR016186">
    <property type="entry name" value="C-type_lectin-like/link_sf"/>
</dbReference>
<reference evidence="2" key="1">
    <citation type="submission" date="2022-11" db="UniProtKB">
        <authorList>
            <consortium name="WormBaseParasite"/>
        </authorList>
    </citation>
    <scope>IDENTIFICATION</scope>
</reference>
<dbReference type="PANTHER" id="PTHR22803">
    <property type="entry name" value="MANNOSE, PHOSPHOLIPASE, LECTIN RECEPTOR RELATED"/>
    <property type="match status" value="1"/>
</dbReference>
<dbReference type="AlphaFoldDB" id="A0A914E5K9"/>
<dbReference type="InterPro" id="IPR050111">
    <property type="entry name" value="C-type_lectin/snaclec_domain"/>
</dbReference>
<dbReference type="WBParaSite" id="ACRNAN_scaffold563.g8258.t1">
    <property type="protein sequence ID" value="ACRNAN_scaffold563.g8258.t1"/>
    <property type="gene ID" value="ACRNAN_scaffold563.g8258"/>
</dbReference>
<dbReference type="SUPFAM" id="SSF56436">
    <property type="entry name" value="C-type lectin-like"/>
    <property type="match status" value="2"/>
</dbReference>
<accession>A0A914E5K9</accession>
<sequence>MRDAIWMNNSNDYYGDYTTEIIPTGSTKASDPGCPSDRWSAYNDKCYKLYYGKKTFNDAETTCEQAGGNLVSIHTTQPSPTPPNPTNTSYKYCGNGWLLNQDNNKCYTRVEGKKTFADASNYCLSEGGQLAFIHSADENEFILDSL</sequence>